<dbReference type="RefSeq" id="WP_211936385.1">
    <property type="nucleotide sequence ID" value="NZ_CP073078.1"/>
</dbReference>
<dbReference type="Pfam" id="PF07237">
    <property type="entry name" value="DUF1428"/>
    <property type="match status" value="1"/>
</dbReference>
<organism evidence="1 2">
    <name type="scientific">Phenylobacterium montanum</name>
    <dbReference type="NCBI Taxonomy" id="2823693"/>
    <lineage>
        <taxon>Bacteria</taxon>
        <taxon>Pseudomonadati</taxon>
        <taxon>Pseudomonadota</taxon>
        <taxon>Alphaproteobacteria</taxon>
        <taxon>Caulobacterales</taxon>
        <taxon>Caulobacteraceae</taxon>
        <taxon>Phenylobacterium</taxon>
    </lineage>
</organism>
<dbReference type="EMBL" id="CP073078">
    <property type="protein sequence ID" value="QUD86333.1"/>
    <property type="molecule type" value="Genomic_DNA"/>
</dbReference>
<sequence>MYVCGLVIPVPEGQMEAYRRWAENGAKLFKDYGCLEIVESWEDFVPDGKQTDFRRAVAAKPGEKIVFTWQVWPDKESFQAAETRMHEDERFDTAGEPPFDARRLILGCFSPIFSMGREA</sequence>
<evidence type="ECO:0000313" key="1">
    <source>
        <dbReference type="EMBL" id="QUD86333.1"/>
    </source>
</evidence>
<protein>
    <submittedName>
        <fullName evidence="1">DUF1428 domain-containing protein</fullName>
    </submittedName>
</protein>
<dbReference type="InterPro" id="IPR011008">
    <property type="entry name" value="Dimeric_a/b-barrel"/>
</dbReference>
<proteinExistence type="predicted"/>
<dbReference type="Gene3D" id="3.30.70.100">
    <property type="match status" value="1"/>
</dbReference>
<reference evidence="1" key="1">
    <citation type="submission" date="2021-04" db="EMBL/GenBank/DDBJ databases">
        <title>The complete genome sequence of Caulobacter sp. S6.</title>
        <authorList>
            <person name="Tang Y."/>
            <person name="Ouyang W."/>
            <person name="Liu Q."/>
            <person name="Huang B."/>
            <person name="Guo Z."/>
            <person name="Lei P."/>
        </authorList>
    </citation>
    <scope>NUCLEOTIDE SEQUENCE</scope>
    <source>
        <strain evidence="1">S6</strain>
    </source>
</reference>
<evidence type="ECO:0000313" key="2">
    <source>
        <dbReference type="Proteomes" id="UP000676409"/>
    </source>
</evidence>
<dbReference type="SUPFAM" id="SSF54909">
    <property type="entry name" value="Dimeric alpha+beta barrel"/>
    <property type="match status" value="1"/>
</dbReference>
<accession>A0A975FWY2</accession>
<dbReference type="InterPro" id="IPR009874">
    <property type="entry name" value="DUF1428"/>
</dbReference>
<gene>
    <name evidence="1" type="ORF">KCG34_14630</name>
</gene>
<dbReference type="Proteomes" id="UP000676409">
    <property type="component" value="Chromosome"/>
</dbReference>
<dbReference type="PIRSF" id="PIRSF007028">
    <property type="entry name" value="UCP007028"/>
    <property type="match status" value="1"/>
</dbReference>
<keyword evidence="2" id="KW-1185">Reference proteome</keyword>
<name>A0A975FWY2_9CAUL</name>
<dbReference type="AlphaFoldDB" id="A0A975FWY2"/>
<dbReference type="KEGG" id="caul:KCG34_14630"/>